<dbReference type="NCBIfam" id="TIGR01938">
    <property type="entry name" value="nqrC"/>
    <property type="match status" value="1"/>
</dbReference>
<dbReference type="PANTHER" id="PTHR37838">
    <property type="entry name" value="NA(+)-TRANSLOCATING NADH-QUINONE REDUCTASE SUBUNIT C"/>
    <property type="match status" value="1"/>
</dbReference>
<evidence type="ECO:0000256" key="3">
    <source>
        <dbReference type="ARBA" id="ARBA00022519"/>
    </source>
</evidence>
<dbReference type="Pfam" id="PF04205">
    <property type="entry name" value="FMN_bind"/>
    <property type="match status" value="1"/>
</dbReference>
<evidence type="ECO:0000256" key="15">
    <source>
        <dbReference type="ARBA" id="ARBA00023201"/>
    </source>
</evidence>
<evidence type="ECO:0000256" key="5">
    <source>
        <dbReference type="ARBA" id="ARBA00022630"/>
    </source>
</evidence>
<dbReference type="PIRSF" id="PIRSF009437">
    <property type="entry name" value="NQR-1_subunit_C"/>
    <property type="match status" value="1"/>
</dbReference>
<evidence type="ECO:0000256" key="12">
    <source>
        <dbReference type="ARBA" id="ARBA00023065"/>
    </source>
</evidence>
<protein>
    <recommendedName>
        <fullName evidence="16 17">Na(+)-translocating NADH-quinone reductase subunit C</fullName>
        <shortName evidence="16 17">Na(+)-NQR subunit C</shortName>
        <shortName evidence="16 17">Na(+)-translocating NQR subunit C</shortName>
        <ecNumber evidence="16 17">7.2.1.1</ecNumber>
    </recommendedName>
    <alternativeName>
        <fullName evidence="16 17">NQR complex subunit C</fullName>
    </alternativeName>
    <alternativeName>
        <fullName evidence="16 17">NQR-1 subunit C</fullName>
    </alternativeName>
</protein>
<dbReference type="InterPro" id="IPR010204">
    <property type="entry name" value="NqrC"/>
</dbReference>
<keyword evidence="1 16" id="KW-0813">Transport</keyword>
<keyword evidence="20" id="KW-1185">Reference proteome</keyword>
<gene>
    <name evidence="16" type="primary">nqrC</name>
    <name evidence="19" type="ORF">LJ739_16725</name>
</gene>
<feature type="transmembrane region" description="Helical" evidence="16">
    <location>
        <begin position="12"/>
        <end position="33"/>
    </location>
</feature>
<evidence type="ECO:0000256" key="8">
    <source>
        <dbReference type="ARBA" id="ARBA00022967"/>
    </source>
</evidence>
<evidence type="ECO:0000259" key="18">
    <source>
        <dbReference type="SMART" id="SM00900"/>
    </source>
</evidence>
<dbReference type="NCBIfam" id="NF003749">
    <property type="entry name" value="PRK05346.1-5"/>
    <property type="match status" value="1"/>
</dbReference>
<evidence type="ECO:0000256" key="4">
    <source>
        <dbReference type="ARBA" id="ARBA00022553"/>
    </source>
</evidence>
<evidence type="ECO:0000256" key="10">
    <source>
        <dbReference type="ARBA" id="ARBA00023027"/>
    </source>
</evidence>
<dbReference type="RefSeq" id="WP_229162309.1">
    <property type="nucleotide sequence ID" value="NZ_JAJEWP010000006.1"/>
</dbReference>
<keyword evidence="14 16" id="KW-0472">Membrane</keyword>
<evidence type="ECO:0000256" key="9">
    <source>
        <dbReference type="ARBA" id="ARBA00022989"/>
    </source>
</evidence>
<keyword evidence="7 16" id="KW-0812">Transmembrane</keyword>
<dbReference type="EC" id="7.2.1.1" evidence="16 17"/>
<name>A0ABS8GBW5_9ALTE</name>
<reference evidence="19 20" key="1">
    <citation type="submission" date="2021-10" db="EMBL/GenBank/DDBJ databases">
        <title>Draft genome of Aestuariibacter halophilus JC2043.</title>
        <authorList>
            <person name="Emsley S.A."/>
            <person name="Pfannmuller K.M."/>
            <person name="Ushijima B."/>
            <person name="Saw J.H."/>
            <person name="Videau P."/>
        </authorList>
    </citation>
    <scope>NUCLEOTIDE SEQUENCE [LARGE SCALE GENOMIC DNA]</scope>
    <source>
        <strain evidence="19 20">JC2043</strain>
    </source>
</reference>
<organism evidence="19 20">
    <name type="scientific">Fluctibacter halophilus</name>
    <dbReference type="NCBI Taxonomy" id="226011"/>
    <lineage>
        <taxon>Bacteria</taxon>
        <taxon>Pseudomonadati</taxon>
        <taxon>Pseudomonadota</taxon>
        <taxon>Gammaproteobacteria</taxon>
        <taxon>Alteromonadales</taxon>
        <taxon>Alteromonadaceae</taxon>
        <taxon>Fluctibacter</taxon>
    </lineage>
</organism>
<comment type="subunit">
    <text evidence="16 17">Composed of six subunits; NqrA, NqrB, NqrC, NqrD, NqrE and NqrF.</text>
</comment>
<keyword evidence="5 16" id="KW-0285">Flavoprotein</keyword>
<feature type="domain" description="FMN-binding" evidence="18">
    <location>
        <begin position="143"/>
        <end position="239"/>
    </location>
</feature>
<keyword evidence="15 16" id="KW-0739">Sodium transport</keyword>
<feature type="modified residue" description="FMN phosphoryl threonine" evidence="16">
    <location>
        <position position="222"/>
    </location>
</feature>
<proteinExistence type="inferred from homology"/>
<sequence>MSAKKETLGKTVGIVLAVCLVCSIVVSGAAVGLRSLQQTNAALDKQTNILEAAGLLEQANGKIMETYDALVEERFVDLNTGQFVDAPYEGYDMYKAAKMPEYSSRVENSNVGFQTRPDVASVYLVKDPSGAVSRIVLPVHGSGLWDLMYGFLAVDADGNTTRELVYYKHKETPGLGGEVQNPSWKAKWDGKKLYKDGDVAIQVKKNAAADNPYSVDALSGATLTSNGVQNTLSYWVGENGYGTFLKRQSWKS</sequence>
<keyword evidence="12 16" id="KW-0406">Ion transport</keyword>
<comment type="function">
    <text evidence="16">NQR complex catalyzes the reduction of ubiquinone-1 to ubiquinol by two successive reactions, coupled with the transport of Na(+) ions from the cytoplasm to the periplasm. NqrA to NqrE are probably involved in the second step, the conversion of ubisemiquinone to ubiquinol.</text>
</comment>
<dbReference type="HAMAP" id="MF_00427">
    <property type="entry name" value="NqrC"/>
    <property type="match status" value="1"/>
</dbReference>
<dbReference type="EMBL" id="JAJEWP010000006">
    <property type="protein sequence ID" value="MCC2617899.1"/>
    <property type="molecule type" value="Genomic_DNA"/>
</dbReference>
<evidence type="ECO:0000256" key="17">
    <source>
        <dbReference type="PIRNR" id="PIRNR009437"/>
    </source>
</evidence>
<keyword evidence="3" id="KW-0997">Cell inner membrane</keyword>
<evidence type="ECO:0000256" key="7">
    <source>
        <dbReference type="ARBA" id="ARBA00022692"/>
    </source>
</evidence>
<keyword evidence="9 16" id="KW-1133">Transmembrane helix</keyword>
<dbReference type="Proteomes" id="UP001520878">
    <property type="component" value="Unassembled WGS sequence"/>
</dbReference>
<evidence type="ECO:0000313" key="20">
    <source>
        <dbReference type="Proteomes" id="UP001520878"/>
    </source>
</evidence>
<keyword evidence="13 16" id="KW-0830">Ubiquinone</keyword>
<comment type="similarity">
    <text evidence="16 17">Belongs to the NqrC family.</text>
</comment>
<keyword evidence="2 16" id="KW-1003">Cell membrane</keyword>
<keyword evidence="8 16" id="KW-1278">Translocase</keyword>
<accession>A0ABS8GBW5</accession>
<dbReference type="InterPro" id="IPR007329">
    <property type="entry name" value="FMN-bd"/>
</dbReference>
<evidence type="ECO:0000313" key="19">
    <source>
        <dbReference type="EMBL" id="MCC2617899.1"/>
    </source>
</evidence>
<evidence type="ECO:0000256" key="2">
    <source>
        <dbReference type="ARBA" id="ARBA00022475"/>
    </source>
</evidence>
<comment type="caution">
    <text evidence="19">The sequence shown here is derived from an EMBL/GenBank/DDBJ whole genome shotgun (WGS) entry which is preliminary data.</text>
</comment>
<comment type="caution">
    <text evidence="16">Lacks conserved residue(s) required for the propagation of feature annotation.</text>
</comment>
<evidence type="ECO:0000256" key="1">
    <source>
        <dbReference type="ARBA" id="ARBA00022448"/>
    </source>
</evidence>
<comment type="cofactor">
    <cofactor evidence="16 17">
        <name>FMN</name>
        <dbReference type="ChEBI" id="CHEBI:58210"/>
    </cofactor>
</comment>
<evidence type="ECO:0000256" key="16">
    <source>
        <dbReference type="HAMAP-Rule" id="MF_00427"/>
    </source>
</evidence>
<evidence type="ECO:0000256" key="6">
    <source>
        <dbReference type="ARBA" id="ARBA00022643"/>
    </source>
</evidence>
<comment type="subcellular location">
    <subcellularLocation>
        <location evidence="16">Cell membrane</location>
        <topology evidence="16">Single-pass membrane protein</topology>
    </subcellularLocation>
</comment>
<evidence type="ECO:0000256" key="14">
    <source>
        <dbReference type="ARBA" id="ARBA00023136"/>
    </source>
</evidence>
<keyword evidence="6 16" id="KW-0288">FMN</keyword>
<keyword evidence="11 16" id="KW-0915">Sodium</keyword>
<keyword evidence="10 16" id="KW-0520">NAD</keyword>
<dbReference type="PANTHER" id="PTHR37838:SF1">
    <property type="entry name" value="NA(+)-TRANSLOCATING NADH-QUINONE REDUCTASE SUBUNIT C"/>
    <property type="match status" value="1"/>
</dbReference>
<dbReference type="SMART" id="SM00900">
    <property type="entry name" value="FMN_bind"/>
    <property type="match status" value="1"/>
</dbReference>
<comment type="catalytic activity">
    <reaction evidence="16 17">
        <text>a ubiquinone + n Na(+)(in) + NADH + H(+) = a ubiquinol + n Na(+)(out) + NAD(+)</text>
        <dbReference type="Rhea" id="RHEA:47748"/>
        <dbReference type="Rhea" id="RHEA-COMP:9565"/>
        <dbReference type="Rhea" id="RHEA-COMP:9566"/>
        <dbReference type="ChEBI" id="CHEBI:15378"/>
        <dbReference type="ChEBI" id="CHEBI:16389"/>
        <dbReference type="ChEBI" id="CHEBI:17976"/>
        <dbReference type="ChEBI" id="CHEBI:29101"/>
        <dbReference type="ChEBI" id="CHEBI:57540"/>
        <dbReference type="ChEBI" id="CHEBI:57945"/>
        <dbReference type="EC" id="7.2.1.1"/>
    </reaction>
</comment>
<evidence type="ECO:0000256" key="11">
    <source>
        <dbReference type="ARBA" id="ARBA00023053"/>
    </source>
</evidence>
<evidence type="ECO:0000256" key="13">
    <source>
        <dbReference type="ARBA" id="ARBA00023075"/>
    </source>
</evidence>
<keyword evidence="4 16" id="KW-0597">Phosphoprotein</keyword>